<protein>
    <submittedName>
        <fullName evidence="6">LADA_0G14620g1_1</fullName>
    </submittedName>
</protein>
<dbReference type="CDD" id="cd19071">
    <property type="entry name" value="AKR_AKR1-5-like"/>
    <property type="match status" value="1"/>
</dbReference>
<dbReference type="GO" id="GO:0016616">
    <property type="term" value="F:oxidoreductase activity, acting on the CH-OH group of donors, NAD or NADP as acceptor"/>
    <property type="evidence" value="ECO:0007669"/>
    <property type="project" value="UniProtKB-ARBA"/>
</dbReference>
<keyword evidence="1" id="KW-0560">Oxidoreductase</keyword>
<dbReference type="PROSITE" id="PS00062">
    <property type="entry name" value="ALDOKETO_REDUCTASE_2"/>
    <property type="match status" value="1"/>
</dbReference>
<sequence length="294" mass="33467">MTFTKAATKTKTLLNGVKIPILGLGVYKAAKEETERIVYTALKQGYRHVDSAEFYGNEREVGLAIAKFLKDTPTVSRGDIFYTTKVAPTCLGYEEAKMAIARSLERVKEIDYVDLFLIHSPVPDAEKRLGAWKALQEYYEQGKIKAIGVSNYNIELLEELLNWDGLKVTPVVNQFELNPWLVRKELCDYCVSKGIVIEAFSPLTRGFRMDDPALQQVVKKSHPDKTPAQILIRWSLQMGFIPLPKSSNEQRLLANLESLDFELSDEDMKILTHENDYYVSNPAFDPISKKYLTF</sequence>
<gene>
    <name evidence="6" type="ORF">LADA_0G14620G</name>
</gene>
<accession>A0A1G4JW47</accession>
<dbReference type="InterPro" id="IPR020471">
    <property type="entry name" value="AKR"/>
</dbReference>
<dbReference type="FunFam" id="3.20.20.100:FF:000002">
    <property type="entry name" value="2,5-diketo-D-gluconic acid reductase A"/>
    <property type="match status" value="1"/>
</dbReference>
<dbReference type="Gene3D" id="3.20.20.100">
    <property type="entry name" value="NADP-dependent oxidoreductase domain"/>
    <property type="match status" value="1"/>
</dbReference>
<reference evidence="7" key="1">
    <citation type="submission" date="2016-03" db="EMBL/GenBank/DDBJ databases">
        <authorList>
            <person name="Devillers H."/>
        </authorList>
    </citation>
    <scope>NUCLEOTIDE SEQUENCE [LARGE SCALE GENOMIC DNA]</scope>
</reference>
<name>A0A1G4JW47_9SACH</name>
<evidence type="ECO:0000256" key="2">
    <source>
        <dbReference type="PIRSR" id="PIRSR000097-1"/>
    </source>
</evidence>
<dbReference type="PANTHER" id="PTHR43827:SF13">
    <property type="entry name" value="ALDO_KETO REDUCTASE FAMILY PROTEIN"/>
    <property type="match status" value="1"/>
</dbReference>
<dbReference type="EMBL" id="LT598457">
    <property type="protein sequence ID" value="SCU95268.1"/>
    <property type="molecule type" value="Genomic_DNA"/>
</dbReference>
<dbReference type="STRING" id="1266660.A0A1G4JW47"/>
<dbReference type="SUPFAM" id="SSF51430">
    <property type="entry name" value="NAD(P)-linked oxidoreductase"/>
    <property type="match status" value="1"/>
</dbReference>
<dbReference type="AlphaFoldDB" id="A0A1G4JW47"/>
<evidence type="ECO:0000313" key="6">
    <source>
        <dbReference type="EMBL" id="SCU95268.1"/>
    </source>
</evidence>
<dbReference type="InterPro" id="IPR018170">
    <property type="entry name" value="Aldo/ket_reductase_CS"/>
</dbReference>
<dbReference type="PRINTS" id="PR00069">
    <property type="entry name" value="ALDKETRDTASE"/>
</dbReference>
<evidence type="ECO:0000313" key="7">
    <source>
        <dbReference type="Proteomes" id="UP000190274"/>
    </source>
</evidence>
<dbReference type="PROSITE" id="PS00798">
    <property type="entry name" value="ALDOKETO_REDUCTASE_1"/>
    <property type="match status" value="1"/>
</dbReference>
<evidence type="ECO:0000259" key="5">
    <source>
        <dbReference type="Pfam" id="PF00248"/>
    </source>
</evidence>
<feature type="active site" description="Proton donor" evidence="2">
    <location>
        <position position="55"/>
    </location>
</feature>
<evidence type="ECO:0000256" key="3">
    <source>
        <dbReference type="PIRSR" id="PIRSR000097-2"/>
    </source>
</evidence>
<dbReference type="OrthoDB" id="416253at2759"/>
<keyword evidence="7" id="KW-1185">Reference proteome</keyword>
<organism evidence="6 7">
    <name type="scientific">Lachancea dasiensis</name>
    <dbReference type="NCBI Taxonomy" id="1072105"/>
    <lineage>
        <taxon>Eukaryota</taxon>
        <taxon>Fungi</taxon>
        <taxon>Dikarya</taxon>
        <taxon>Ascomycota</taxon>
        <taxon>Saccharomycotina</taxon>
        <taxon>Saccharomycetes</taxon>
        <taxon>Saccharomycetales</taxon>
        <taxon>Saccharomycetaceae</taxon>
        <taxon>Lachancea</taxon>
    </lineage>
</organism>
<feature type="binding site" evidence="3">
    <location>
        <position position="119"/>
    </location>
    <ligand>
        <name>substrate</name>
    </ligand>
</feature>
<dbReference type="Proteomes" id="UP000190274">
    <property type="component" value="Chromosome G"/>
</dbReference>
<dbReference type="InterPro" id="IPR023210">
    <property type="entry name" value="NADP_OxRdtase_dom"/>
</dbReference>
<dbReference type="InterPro" id="IPR036812">
    <property type="entry name" value="NAD(P)_OxRdtase_dom_sf"/>
</dbReference>
<feature type="site" description="Lowers pKa of active site Tyr" evidence="4">
    <location>
        <position position="85"/>
    </location>
</feature>
<feature type="domain" description="NADP-dependent oxidoreductase" evidence="5">
    <location>
        <begin position="29"/>
        <end position="272"/>
    </location>
</feature>
<dbReference type="Pfam" id="PF00248">
    <property type="entry name" value="Aldo_ket_red"/>
    <property type="match status" value="1"/>
</dbReference>
<evidence type="ECO:0000256" key="1">
    <source>
        <dbReference type="ARBA" id="ARBA00023002"/>
    </source>
</evidence>
<dbReference type="PANTHER" id="PTHR43827">
    <property type="entry name" value="2,5-DIKETO-D-GLUCONIC ACID REDUCTASE"/>
    <property type="match status" value="1"/>
</dbReference>
<proteinExistence type="predicted"/>
<dbReference type="PIRSF" id="PIRSF000097">
    <property type="entry name" value="AKR"/>
    <property type="match status" value="1"/>
</dbReference>
<evidence type="ECO:0000256" key="4">
    <source>
        <dbReference type="PIRSR" id="PIRSR000097-3"/>
    </source>
</evidence>